<feature type="domain" description="Transposase IS116/IS110/IS902 C-terminal" evidence="2">
    <location>
        <begin position="290"/>
        <end position="373"/>
    </location>
</feature>
<dbReference type="Proteomes" id="UP000186341">
    <property type="component" value="Unassembled WGS sequence"/>
</dbReference>
<dbReference type="GO" id="GO:0004803">
    <property type="term" value="F:transposase activity"/>
    <property type="evidence" value="ECO:0007669"/>
    <property type="project" value="InterPro"/>
</dbReference>
<reference evidence="3 4" key="1">
    <citation type="submission" date="2016-11" db="EMBL/GenBank/DDBJ databases">
        <title>Description of two novel members of the family Erysipelotrichaceae: Ileibacterium lipovorans gen. nov., sp. nov. and Dubosiella newyorkensis, gen. nov., sp. nov.</title>
        <authorList>
            <person name="Cox L.M."/>
            <person name="Sohn J."/>
            <person name="Tyrrell K.L."/>
            <person name="Citron D.M."/>
            <person name="Lawson P.A."/>
            <person name="Patel N.B."/>
            <person name="Iizumi T."/>
            <person name="Perez-Perez G.I."/>
            <person name="Goldstein E.J."/>
            <person name="Blaser M.J."/>
        </authorList>
    </citation>
    <scope>NUCLEOTIDE SEQUENCE [LARGE SCALE GENOMIC DNA]</scope>
    <source>
        <strain evidence="3 4">NYU-BL-A3</strain>
    </source>
</reference>
<dbReference type="Pfam" id="PF01548">
    <property type="entry name" value="DEDD_Tnp_IS110"/>
    <property type="match status" value="1"/>
</dbReference>
<evidence type="ECO:0000313" key="4">
    <source>
        <dbReference type="Proteomes" id="UP000186341"/>
    </source>
</evidence>
<feature type="non-terminal residue" evidence="3">
    <location>
        <position position="451"/>
    </location>
</feature>
<keyword evidence="4" id="KW-1185">Reference proteome</keyword>
<evidence type="ECO:0000259" key="2">
    <source>
        <dbReference type="Pfam" id="PF02371"/>
    </source>
</evidence>
<sequence length="451" mass="51470">MKKSKAPYSLFVGIDISKGKADAALLQVFPDRSRKDKMLRKKIRVGFSKSSVGEFHQTVLKYADEQCSRIVYAMEDTGIYYRGFYSFLSTLLQKQESVVVLKPSYVSHWCSLHERSKSDPLDAQSIAQIVAYERDFKTVDPSFTHEKREYSALRTETRRYQQIRKMDSQESTRLIGLADIHCPELAKVFGTGMTFLKVLSVFPTVHDIIHADKQELLSLIKTSSKNHFGQDKLDELLSLCEDSLSQLEPSEADRRTIRSLVSHVLSLREELSSIRKNLRDMCENMPGYSQLISMPGFGLITASVVLAEIMDIGRFKSADALIAYAGTDPVNKRSGSSVHSEGKISRNGSRYLRHAIIMAAEFARRHNPVLAALFTRLKAGQKKRHYLALVAVANKLLRYVYSVLKSNKDFVINFKDLQKLREETRLTFFQNITTEIPKHSLRSIYRYEDES</sequence>
<dbReference type="RefSeq" id="WP_075818319.1">
    <property type="nucleotide sequence ID" value="NZ_MPJW01000083.1"/>
</dbReference>
<dbReference type="NCBIfam" id="NF033542">
    <property type="entry name" value="transpos_IS110"/>
    <property type="match status" value="1"/>
</dbReference>
<name>A0A1U7NHQ1_9FIRM</name>
<accession>A0A1U7NHQ1</accession>
<dbReference type="GO" id="GO:0003677">
    <property type="term" value="F:DNA binding"/>
    <property type="evidence" value="ECO:0007669"/>
    <property type="project" value="InterPro"/>
</dbReference>
<dbReference type="EMBL" id="MPJW01000083">
    <property type="protein sequence ID" value="OLU41473.1"/>
    <property type="molecule type" value="Genomic_DNA"/>
</dbReference>
<dbReference type="InterPro" id="IPR002525">
    <property type="entry name" value="Transp_IS110-like_N"/>
</dbReference>
<dbReference type="OrthoDB" id="1642002at2"/>
<dbReference type="PANTHER" id="PTHR33055">
    <property type="entry name" value="TRANSPOSASE FOR INSERTION SEQUENCE ELEMENT IS1111A"/>
    <property type="match status" value="1"/>
</dbReference>
<proteinExistence type="predicted"/>
<dbReference type="PANTHER" id="PTHR33055:SF13">
    <property type="entry name" value="TRANSPOSASE"/>
    <property type="match status" value="1"/>
</dbReference>
<dbReference type="GO" id="GO:0006313">
    <property type="term" value="P:DNA transposition"/>
    <property type="evidence" value="ECO:0007669"/>
    <property type="project" value="InterPro"/>
</dbReference>
<gene>
    <name evidence="3" type="ORF">BO222_03300</name>
</gene>
<dbReference type="InterPro" id="IPR047650">
    <property type="entry name" value="Transpos_IS110"/>
</dbReference>
<evidence type="ECO:0000313" key="3">
    <source>
        <dbReference type="EMBL" id="OLU41473.1"/>
    </source>
</evidence>
<dbReference type="InterPro" id="IPR003346">
    <property type="entry name" value="Transposase_20"/>
</dbReference>
<evidence type="ECO:0000259" key="1">
    <source>
        <dbReference type="Pfam" id="PF01548"/>
    </source>
</evidence>
<feature type="domain" description="Transposase IS110-like N-terminal" evidence="1">
    <location>
        <begin position="12"/>
        <end position="183"/>
    </location>
</feature>
<dbReference type="AlphaFoldDB" id="A0A1U7NHQ1"/>
<dbReference type="GeneID" id="82202248"/>
<protein>
    <submittedName>
        <fullName evidence="3">Uncharacterized protein</fullName>
    </submittedName>
</protein>
<organism evidence="3 4">
    <name type="scientific">Ileibacterium valens</name>
    <dbReference type="NCBI Taxonomy" id="1862668"/>
    <lineage>
        <taxon>Bacteria</taxon>
        <taxon>Bacillati</taxon>
        <taxon>Bacillota</taxon>
        <taxon>Erysipelotrichia</taxon>
        <taxon>Erysipelotrichales</taxon>
        <taxon>Erysipelotrichaceae</taxon>
        <taxon>Ileibacterium</taxon>
    </lineage>
</organism>
<comment type="caution">
    <text evidence="3">The sequence shown here is derived from an EMBL/GenBank/DDBJ whole genome shotgun (WGS) entry which is preliminary data.</text>
</comment>
<dbReference type="Pfam" id="PF02371">
    <property type="entry name" value="Transposase_20"/>
    <property type="match status" value="1"/>
</dbReference>